<keyword evidence="7 9" id="KW-0503">Monooxygenase</keyword>
<keyword evidence="10" id="KW-1133">Transmembrane helix</keyword>
<name>A0A3D8QUX5_9EURO</name>
<evidence type="ECO:0000256" key="2">
    <source>
        <dbReference type="ARBA" id="ARBA00010617"/>
    </source>
</evidence>
<comment type="similarity">
    <text evidence="2 9">Belongs to the cytochrome P450 family.</text>
</comment>
<accession>A0A3D8QUX5</accession>
<dbReference type="STRING" id="1810919.A0A3D8QUX5"/>
<dbReference type="OrthoDB" id="1470350at2759"/>
<dbReference type="CDD" id="cd11058">
    <property type="entry name" value="CYP60B-like"/>
    <property type="match status" value="1"/>
</dbReference>
<dbReference type="GO" id="GO:0005506">
    <property type="term" value="F:iron ion binding"/>
    <property type="evidence" value="ECO:0007669"/>
    <property type="project" value="InterPro"/>
</dbReference>
<dbReference type="Proteomes" id="UP000256690">
    <property type="component" value="Unassembled WGS sequence"/>
</dbReference>
<comment type="cofactor">
    <cofactor evidence="1 8">
        <name>heme</name>
        <dbReference type="ChEBI" id="CHEBI:30413"/>
    </cofactor>
</comment>
<dbReference type="Pfam" id="PF00067">
    <property type="entry name" value="p450"/>
    <property type="match status" value="1"/>
</dbReference>
<dbReference type="PANTHER" id="PTHR24305">
    <property type="entry name" value="CYTOCHROME P450"/>
    <property type="match status" value="1"/>
</dbReference>
<dbReference type="InterPro" id="IPR036396">
    <property type="entry name" value="Cyt_P450_sf"/>
</dbReference>
<evidence type="ECO:0000256" key="8">
    <source>
        <dbReference type="PIRSR" id="PIRSR602401-1"/>
    </source>
</evidence>
<keyword evidence="5 9" id="KW-0560">Oxidoreductase</keyword>
<comment type="caution">
    <text evidence="11">The sequence shown here is derived from an EMBL/GenBank/DDBJ whole genome shotgun (WGS) entry which is preliminary data.</text>
</comment>
<sequence length="533" mass="60313">MLPRTATEKTWALATVGLVLSASYILGLAIYRLYFHPLARFPGPRLNAISSLPSIYSLLRGRLGLETKQLHDKYGSVVRVSPNELAFNSAQAWEDIYGFKTGGRKNMHKDPIHVGSVDPLPGASTLTMADDENHARQRRAMSHSFSERALKEQEYIIQHYVDILIGKMKEMADKNQHFNLVNWLNFTTFDIIGDLAFGEPFGCLDLGAFHSWVALIFETVKVGALEQATRRMAEAGSWTQTTLLNMIPNYLRQRRRDHLTRSREKVEQRLRNGPGEHNDFIYYILRQKEKYDLHNNEIILNSALFIVAGSETTANLLSGLFARLLRNTDKMHKLYAEVRAAFQHEDEINYQRTSHLAYLNACLEEGLRIHPPVPTGLLRTVPKAGDTIDGHWVPGGTSVSVGGWAASHNPANFRDCDAFIPERWLDGEPAYATDIKSGMQPFSLGPRGCIGKNLSYMEMRIILARLVWNFDVVSIDGAWQWDPEGEMRHMKAYTTWQKPDLNVRVVRVQRGGGRTAGSYCVKSQAQREGKEDL</sequence>
<evidence type="ECO:0000256" key="9">
    <source>
        <dbReference type="RuleBase" id="RU000461"/>
    </source>
</evidence>
<dbReference type="PRINTS" id="PR00463">
    <property type="entry name" value="EP450I"/>
</dbReference>
<dbReference type="GO" id="GO:0044550">
    <property type="term" value="P:secondary metabolite biosynthetic process"/>
    <property type="evidence" value="ECO:0007669"/>
    <property type="project" value="UniProtKB-ARBA"/>
</dbReference>
<proteinExistence type="inferred from homology"/>
<protein>
    <recommendedName>
        <fullName evidence="13">Cytochrome P450</fullName>
    </recommendedName>
</protein>
<feature type="transmembrane region" description="Helical" evidence="10">
    <location>
        <begin position="12"/>
        <end position="34"/>
    </location>
</feature>
<dbReference type="Gene3D" id="1.10.630.10">
    <property type="entry name" value="Cytochrome P450"/>
    <property type="match status" value="1"/>
</dbReference>
<dbReference type="GO" id="GO:0016705">
    <property type="term" value="F:oxidoreductase activity, acting on paired donors, with incorporation or reduction of molecular oxygen"/>
    <property type="evidence" value="ECO:0007669"/>
    <property type="project" value="InterPro"/>
</dbReference>
<keyword evidence="6 8" id="KW-0408">Iron</keyword>
<reference evidence="11 12" key="1">
    <citation type="journal article" date="2018" name="IMA Fungus">
        <title>IMA Genome-F 9: Draft genome sequence of Annulohypoxylon stygium, Aspergillus mulundensis, Berkeleyomyces basicola (syn. Thielaviopsis basicola), Ceratocystis smalleyi, two Cercospora beticola strains, Coleophoma cylindrospora, Fusarium fracticaudum, Phialophora cf. hyalina, and Morchella septimelata.</title>
        <authorList>
            <person name="Wingfield B.D."/>
            <person name="Bills G.F."/>
            <person name="Dong Y."/>
            <person name="Huang W."/>
            <person name="Nel W.J."/>
            <person name="Swalarsk-Parry B.S."/>
            <person name="Vaghefi N."/>
            <person name="Wilken P.M."/>
            <person name="An Z."/>
            <person name="de Beer Z.W."/>
            <person name="De Vos L."/>
            <person name="Chen L."/>
            <person name="Duong T.A."/>
            <person name="Gao Y."/>
            <person name="Hammerbacher A."/>
            <person name="Kikkert J.R."/>
            <person name="Li Y."/>
            <person name="Li H."/>
            <person name="Li K."/>
            <person name="Li Q."/>
            <person name="Liu X."/>
            <person name="Ma X."/>
            <person name="Naidoo K."/>
            <person name="Pethybridge S.J."/>
            <person name="Sun J."/>
            <person name="Steenkamp E.T."/>
            <person name="van der Nest M.A."/>
            <person name="van Wyk S."/>
            <person name="Wingfield M.J."/>
            <person name="Xiong C."/>
            <person name="Yue Q."/>
            <person name="Zhang X."/>
        </authorList>
    </citation>
    <scope>NUCLEOTIDE SEQUENCE [LARGE SCALE GENOMIC DNA]</scope>
    <source>
        <strain evidence="11 12">DSM 5745</strain>
    </source>
</reference>
<evidence type="ECO:0000256" key="7">
    <source>
        <dbReference type="ARBA" id="ARBA00023033"/>
    </source>
</evidence>
<evidence type="ECO:0000313" key="12">
    <source>
        <dbReference type="Proteomes" id="UP000256690"/>
    </source>
</evidence>
<dbReference type="InterPro" id="IPR002401">
    <property type="entry name" value="Cyt_P450_E_grp-I"/>
</dbReference>
<dbReference type="InterPro" id="IPR050121">
    <property type="entry name" value="Cytochrome_P450_monoxygenase"/>
</dbReference>
<keyword evidence="12" id="KW-1185">Reference proteome</keyword>
<keyword evidence="10" id="KW-0812">Transmembrane</keyword>
<evidence type="ECO:0000256" key="4">
    <source>
        <dbReference type="ARBA" id="ARBA00022723"/>
    </source>
</evidence>
<keyword evidence="4 8" id="KW-0479">Metal-binding</keyword>
<dbReference type="PANTHER" id="PTHR24305:SF210">
    <property type="entry name" value="CYTOCHROME P450 MONOOXYGENASE ASQL-RELATED"/>
    <property type="match status" value="1"/>
</dbReference>
<evidence type="ECO:0000256" key="5">
    <source>
        <dbReference type="ARBA" id="ARBA00023002"/>
    </source>
</evidence>
<dbReference type="GeneID" id="38119755"/>
<dbReference type="EMBL" id="PVWQ01000013">
    <property type="protein sequence ID" value="RDW65646.1"/>
    <property type="molecule type" value="Genomic_DNA"/>
</dbReference>
<dbReference type="PROSITE" id="PS00086">
    <property type="entry name" value="CYTOCHROME_P450"/>
    <property type="match status" value="1"/>
</dbReference>
<evidence type="ECO:0000256" key="6">
    <source>
        <dbReference type="ARBA" id="ARBA00023004"/>
    </source>
</evidence>
<evidence type="ECO:0008006" key="13">
    <source>
        <dbReference type="Google" id="ProtNLM"/>
    </source>
</evidence>
<dbReference type="GO" id="GO:0020037">
    <property type="term" value="F:heme binding"/>
    <property type="evidence" value="ECO:0007669"/>
    <property type="project" value="InterPro"/>
</dbReference>
<dbReference type="InterPro" id="IPR017972">
    <property type="entry name" value="Cyt_P450_CS"/>
</dbReference>
<dbReference type="GO" id="GO:0004497">
    <property type="term" value="F:monooxygenase activity"/>
    <property type="evidence" value="ECO:0007669"/>
    <property type="project" value="UniProtKB-KW"/>
</dbReference>
<organism evidence="11 12">
    <name type="scientific">Aspergillus mulundensis</name>
    <dbReference type="NCBI Taxonomy" id="1810919"/>
    <lineage>
        <taxon>Eukaryota</taxon>
        <taxon>Fungi</taxon>
        <taxon>Dikarya</taxon>
        <taxon>Ascomycota</taxon>
        <taxon>Pezizomycotina</taxon>
        <taxon>Eurotiomycetes</taxon>
        <taxon>Eurotiomycetidae</taxon>
        <taxon>Eurotiales</taxon>
        <taxon>Aspergillaceae</taxon>
        <taxon>Aspergillus</taxon>
        <taxon>Aspergillus subgen. Nidulantes</taxon>
    </lineage>
</organism>
<keyword evidence="10" id="KW-0472">Membrane</keyword>
<gene>
    <name evidence="11" type="ORF">DSM5745_09385</name>
</gene>
<evidence type="ECO:0000256" key="3">
    <source>
        <dbReference type="ARBA" id="ARBA00022617"/>
    </source>
</evidence>
<dbReference type="RefSeq" id="XP_026599749.1">
    <property type="nucleotide sequence ID" value="XM_026751401.1"/>
</dbReference>
<dbReference type="PRINTS" id="PR00385">
    <property type="entry name" value="P450"/>
</dbReference>
<feature type="binding site" description="axial binding residue" evidence="8">
    <location>
        <position position="449"/>
    </location>
    <ligand>
        <name>heme</name>
        <dbReference type="ChEBI" id="CHEBI:30413"/>
    </ligand>
    <ligandPart>
        <name>Fe</name>
        <dbReference type="ChEBI" id="CHEBI:18248"/>
    </ligandPart>
</feature>
<dbReference type="SUPFAM" id="SSF48264">
    <property type="entry name" value="Cytochrome P450"/>
    <property type="match status" value="1"/>
</dbReference>
<evidence type="ECO:0000313" key="11">
    <source>
        <dbReference type="EMBL" id="RDW65646.1"/>
    </source>
</evidence>
<evidence type="ECO:0000256" key="10">
    <source>
        <dbReference type="SAM" id="Phobius"/>
    </source>
</evidence>
<dbReference type="InterPro" id="IPR001128">
    <property type="entry name" value="Cyt_P450"/>
</dbReference>
<dbReference type="AlphaFoldDB" id="A0A3D8QUX5"/>
<evidence type="ECO:0000256" key="1">
    <source>
        <dbReference type="ARBA" id="ARBA00001971"/>
    </source>
</evidence>
<keyword evidence="3 8" id="KW-0349">Heme</keyword>